<dbReference type="SUPFAM" id="SSF55729">
    <property type="entry name" value="Acyl-CoA N-acyltransferases (Nat)"/>
    <property type="match status" value="1"/>
</dbReference>
<reference evidence="2 3" key="1">
    <citation type="submission" date="2017-08" db="EMBL/GenBank/DDBJ databases">
        <title>Draft Genome Sequence of Hafnia alvei CITHA-6 Isolated from Raw Bovine Milk.</title>
        <authorList>
            <person name="Culligan E.P."/>
            <person name="Mcsweeney A."/>
            <person name="O'Doherty C."/>
            <person name="Gleeson E."/>
            <person name="O'Riordan D."/>
            <person name="Sleator R.D."/>
        </authorList>
    </citation>
    <scope>NUCLEOTIDE SEQUENCE [LARGE SCALE GENOMIC DNA]</scope>
    <source>
        <strain evidence="2 3">CITHA-6</strain>
    </source>
</reference>
<dbReference type="OrthoDB" id="5295305at2"/>
<dbReference type="PANTHER" id="PTHR43610:SF1">
    <property type="entry name" value="N-ACETYLTRANSFERASE DOMAIN-CONTAINING PROTEIN"/>
    <property type="match status" value="1"/>
</dbReference>
<dbReference type="GeneID" id="69639493"/>
<feature type="domain" description="N-acetyltransferase" evidence="1">
    <location>
        <begin position="11"/>
        <end position="177"/>
    </location>
</feature>
<keyword evidence="2" id="KW-0808">Transferase</keyword>
<keyword evidence="3" id="KW-1185">Reference proteome</keyword>
<proteinExistence type="predicted"/>
<accession>A0A2A2M910</accession>
<name>A0A2A2M910_9GAMM</name>
<organism evidence="2 3">
    <name type="scientific">Hafnia paralvei</name>
    <dbReference type="NCBI Taxonomy" id="546367"/>
    <lineage>
        <taxon>Bacteria</taxon>
        <taxon>Pseudomonadati</taxon>
        <taxon>Pseudomonadota</taxon>
        <taxon>Gammaproteobacteria</taxon>
        <taxon>Enterobacterales</taxon>
        <taxon>Hafniaceae</taxon>
        <taxon>Hafnia</taxon>
    </lineage>
</organism>
<dbReference type="PROSITE" id="PS51186">
    <property type="entry name" value="GNAT"/>
    <property type="match status" value="1"/>
</dbReference>
<gene>
    <name evidence="2" type="ORF">CJD50_17315</name>
</gene>
<comment type="caution">
    <text evidence="2">The sequence shown here is derived from an EMBL/GenBank/DDBJ whole genome shotgun (WGS) entry which is preliminary data.</text>
</comment>
<evidence type="ECO:0000313" key="2">
    <source>
        <dbReference type="EMBL" id="PAV95207.1"/>
    </source>
</evidence>
<evidence type="ECO:0000313" key="3">
    <source>
        <dbReference type="Proteomes" id="UP000218796"/>
    </source>
</evidence>
<protein>
    <submittedName>
        <fullName evidence="2">N-acetyltransferase</fullName>
    </submittedName>
</protein>
<dbReference type="EMBL" id="NQMS01000008">
    <property type="protein sequence ID" value="PAV95207.1"/>
    <property type="molecule type" value="Genomic_DNA"/>
</dbReference>
<dbReference type="GO" id="GO:0016747">
    <property type="term" value="F:acyltransferase activity, transferring groups other than amino-acyl groups"/>
    <property type="evidence" value="ECO:0007669"/>
    <property type="project" value="InterPro"/>
</dbReference>
<dbReference type="Proteomes" id="UP000218796">
    <property type="component" value="Unassembled WGS sequence"/>
</dbReference>
<dbReference type="InterPro" id="IPR000182">
    <property type="entry name" value="GNAT_dom"/>
</dbReference>
<sequence length="197" mass="22495">MEQPVLKGKLVELHPIQVEHRQPIIDAASDGQLWEMTLTVIPSPQTIDQYLNHAFENRDNGSHIPFVIIDAASRKVVGCTRFWKIDRANRKLEIGHTWLSQSFQRSGINTEAKYLLLTYAFEVMECVRVQFTTDENNTRSRAAILRIGAQQEGIIRHERIMPDGRKRNSVRFSIIDDEWKVIKAGLEGKMAGKLGVS</sequence>
<dbReference type="Gene3D" id="3.40.630.30">
    <property type="match status" value="1"/>
</dbReference>
<dbReference type="InterPro" id="IPR016181">
    <property type="entry name" value="Acyl_CoA_acyltransferase"/>
</dbReference>
<dbReference type="PANTHER" id="PTHR43610">
    <property type="entry name" value="BLL6696 PROTEIN"/>
    <property type="match status" value="1"/>
</dbReference>
<dbReference type="Pfam" id="PF13302">
    <property type="entry name" value="Acetyltransf_3"/>
    <property type="match status" value="1"/>
</dbReference>
<dbReference type="AlphaFoldDB" id="A0A2A2M910"/>
<evidence type="ECO:0000259" key="1">
    <source>
        <dbReference type="PROSITE" id="PS51186"/>
    </source>
</evidence>
<dbReference type="RefSeq" id="WP_008814149.1">
    <property type="nucleotide sequence ID" value="NZ_CATYOV010000009.1"/>
</dbReference>